<dbReference type="FunFam" id="3.30.70.580:FF:000007">
    <property type="entry name" value="tRNA pseudouridine synthase"/>
    <property type="match status" value="1"/>
</dbReference>
<dbReference type="AlphaFoldDB" id="A0AAV4UXK0"/>
<sequence>MVACNQFYFQCRKFISKSCFNTKVKMETNNEIPEDLESLSKLELISIIKRLKTHNGKESNKIVKKPERAIFDFKRYKKRHIALKFLYLGWDYCGFAVQSHTEKTIEADLFNALLKTKLLESRETSNYHRCGRTDKGVSAFSQVISLDLRSNLLEGKGIITPEDFKEDMHKVSDKEIDYPAILNRVLPDEIKVIAWAPVETSFSARFDCKRRTYKYWFPIGKLDIKKMQEGGSKLIGEHDFRNICKMDVGNGVVNYWRKIFSLDITVLNTSDDRPYELAELTVVGQAFLWHQIRCIVSLLFLIGQGKEDCDIIDQLLDVENFPRKPQYDMASEIPLVLFETSYEDVEWIYNEECLKFVVKQLQSMWTQQSVKTIIIRKMLNELENMSSSKDVILNQAECLIPGVRSRIYKRLLDRPCCESLEEKIEHYSKKQKKNLNR</sequence>
<name>A0AAV4UXK0_9ARAC</name>
<evidence type="ECO:0000256" key="2">
    <source>
        <dbReference type="ARBA" id="ARBA00022694"/>
    </source>
</evidence>
<evidence type="ECO:0000313" key="6">
    <source>
        <dbReference type="Proteomes" id="UP001054837"/>
    </source>
</evidence>
<dbReference type="GO" id="GO:0005737">
    <property type="term" value="C:cytoplasm"/>
    <property type="evidence" value="ECO:0007669"/>
    <property type="project" value="TreeGrafter"/>
</dbReference>
<dbReference type="Gene3D" id="3.30.70.660">
    <property type="entry name" value="Pseudouridine synthase I, catalytic domain, C-terminal subdomain"/>
    <property type="match status" value="1"/>
</dbReference>
<dbReference type="GO" id="GO:0003723">
    <property type="term" value="F:RNA binding"/>
    <property type="evidence" value="ECO:0007669"/>
    <property type="project" value="InterPro"/>
</dbReference>
<dbReference type="GO" id="GO:0005634">
    <property type="term" value="C:nucleus"/>
    <property type="evidence" value="ECO:0007669"/>
    <property type="project" value="TreeGrafter"/>
</dbReference>
<proteinExistence type="inferred from homology"/>
<evidence type="ECO:0000256" key="1">
    <source>
        <dbReference type="ARBA" id="ARBA00009375"/>
    </source>
</evidence>
<evidence type="ECO:0000259" key="4">
    <source>
        <dbReference type="Pfam" id="PF01416"/>
    </source>
</evidence>
<dbReference type="Gene3D" id="3.30.70.580">
    <property type="entry name" value="Pseudouridine synthase I, catalytic domain, N-terminal subdomain"/>
    <property type="match status" value="1"/>
</dbReference>
<dbReference type="PANTHER" id="PTHR11142">
    <property type="entry name" value="PSEUDOURIDYLATE SYNTHASE"/>
    <property type="match status" value="1"/>
</dbReference>
<gene>
    <name evidence="5" type="primary">PUS3</name>
    <name evidence="5" type="ORF">CDAR_217341</name>
</gene>
<keyword evidence="3" id="KW-0413">Isomerase</keyword>
<dbReference type="NCBIfam" id="TIGR00071">
    <property type="entry name" value="hisT_truA"/>
    <property type="match status" value="1"/>
</dbReference>
<evidence type="ECO:0000313" key="5">
    <source>
        <dbReference type="EMBL" id="GIY62646.1"/>
    </source>
</evidence>
<dbReference type="GO" id="GO:1990481">
    <property type="term" value="P:mRNA pseudouridine synthesis"/>
    <property type="evidence" value="ECO:0007669"/>
    <property type="project" value="TreeGrafter"/>
</dbReference>
<dbReference type="InterPro" id="IPR020094">
    <property type="entry name" value="TruA/RsuA/RluB/E/F_N"/>
</dbReference>
<comment type="similarity">
    <text evidence="1">Belongs to the tRNA pseudouridine synthase TruA family.</text>
</comment>
<keyword evidence="6" id="KW-1185">Reference proteome</keyword>
<dbReference type="InterPro" id="IPR041707">
    <property type="entry name" value="Pus3-like"/>
</dbReference>
<comment type="caution">
    <text evidence="5">The sequence shown here is derived from an EMBL/GenBank/DDBJ whole genome shotgun (WGS) entry which is preliminary data.</text>
</comment>
<dbReference type="Proteomes" id="UP001054837">
    <property type="component" value="Unassembled WGS sequence"/>
</dbReference>
<protein>
    <recommendedName>
        <fullName evidence="4">Pseudouridine synthase I TruA alpha/beta domain-containing protein</fullName>
    </recommendedName>
</protein>
<dbReference type="GO" id="GO:0009982">
    <property type="term" value="F:pseudouridine synthase activity"/>
    <property type="evidence" value="ECO:0007669"/>
    <property type="project" value="InterPro"/>
</dbReference>
<dbReference type="Pfam" id="PF01416">
    <property type="entry name" value="PseudoU_synth_1"/>
    <property type="match status" value="1"/>
</dbReference>
<dbReference type="GO" id="GO:0031119">
    <property type="term" value="P:tRNA pseudouridine synthesis"/>
    <property type="evidence" value="ECO:0007669"/>
    <property type="project" value="TreeGrafter"/>
</dbReference>
<dbReference type="InterPro" id="IPR001406">
    <property type="entry name" value="PsdUridine_synth_TruA"/>
</dbReference>
<dbReference type="InterPro" id="IPR020095">
    <property type="entry name" value="PsdUridine_synth_TruA_C"/>
</dbReference>
<reference evidence="5 6" key="1">
    <citation type="submission" date="2021-06" db="EMBL/GenBank/DDBJ databases">
        <title>Caerostris darwini draft genome.</title>
        <authorList>
            <person name="Kono N."/>
            <person name="Arakawa K."/>
        </authorList>
    </citation>
    <scope>NUCLEOTIDE SEQUENCE [LARGE SCALE GENOMIC DNA]</scope>
</reference>
<dbReference type="CDD" id="cd02569">
    <property type="entry name" value="PseudoU_synth_ScPus3"/>
    <property type="match status" value="1"/>
</dbReference>
<keyword evidence="2" id="KW-0819">tRNA processing</keyword>
<organism evidence="5 6">
    <name type="scientific">Caerostris darwini</name>
    <dbReference type="NCBI Taxonomy" id="1538125"/>
    <lineage>
        <taxon>Eukaryota</taxon>
        <taxon>Metazoa</taxon>
        <taxon>Ecdysozoa</taxon>
        <taxon>Arthropoda</taxon>
        <taxon>Chelicerata</taxon>
        <taxon>Arachnida</taxon>
        <taxon>Araneae</taxon>
        <taxon>Araneomorphae</taxon>
        <taxon>Entelegynae</taxon>
        <taxon>Araneoidea</taxon>
        <taxon>Araneidae</taxon>
        <taxon>Caerostris</taxon>
    </lineage>
</organism>
<evidence type="ECO:0000256" key="3">
    <source>
        <dbReference type="ARBA" id="ARBA00023235"/>
    </source>
</evidence>
<dbReference type="EMBL" id="BPLQ01012111">
    <property type="protein sequence ID" value="GIY62646.1"/>
    <property type="molecule type" value="Genomic_DNA"/>
</dbReference>
<dbReference type="SUPFAM" id="SSF55120">
    <property type="entry name" value="Pseudouridine synthase"/>
    <property type="match status" value="1"/>
</dbReference>
<dbReference type="HAMAP" id="MF_00171">
    <property type="entry name" value="TruA"/>
    <property type="match status" value="1"/>
</dbReference>
<dbReference type="PANTHER" id="PTHR11142:SF5">
    <property type="entry name" value="TRNA PSEUDOURIDINE(38_39) SYNTHASE"/>
    <property type="match status" value="1"/>
</dbReference>
<accession>A0AAV4UXK0</accession>
<dbReference type="InterPro" id="IPR020103">
    <property type="entry name" value="PsdUridine_synth_cat_dom_sf"/>
</dbReference>
<feature type="domain" description="Pseudouridine synthase I TruA alpha/beta" evidence="4">
    <location>
        <begin position="233"/>
        <end position="343"/>
    </location>
</feature>
<dbReference type="InterPro" id="IPR020097">
    <property type="entry name" value="PsdUridine_synth_TruA_a/b_dom"/>
</dbReference>